<reference evidence="2 3" key="1">
    <citation type="journal article" date="2016" name="Nat. Commun.">
        <title>Thousands of microbial genomes shed light on interconnected biogeochemical processes in an aquifer system.</title>
        <authorList>
            <person name="Anantharaman K."/>
            <person name="Brown C.T."/>
            <person name="Hug L.A."/>
            <person name="Sharon I."/>
            <person name="Castelle C.J."/>
            <person name="Probst A.J."/>
            <person name="Thomas B.C."/>
            <person name="Singh A."/>
            <person name="Wilkins M.J."/>
            <person name="Karaoz U."/>
            <person name="Brodie E.L."/>
            <person name="Williams K.H."/>
            <person name="Hubbard S.S."/>
            <person name="Banfield J.F."/>
        </authorList>
    </citation>
    <scope>NUCLEOTIDE SEQUENCE [LARGE SCALE GENOMIC DNA]</scope>
</reference>
<dbReference type="EMBL" id="MFTA01000073">
    <property type="protein sequence ID" value="OGI50881.1"/>
    <property type="molecule type" value="Genomic_DNA"/>
</dbReference>
<gene>
    <name evidence="2" type="ORF">A3B81_05660</name>
</gene>
<evidence type="ECO:0000313" key="3">
    <source>
        <dbReference type="Proteomes" id="UP000179362"/>
    </source>
</evidence>
<comment type="caution">
    <text evidence="2">The sequence shown here is derived from an EMBL/GenBank/DDBJ whole genome shotgun (WGS) entry which is preliminary data.</text>
</comment>
<name>A0A1F6U0K5_9PROT</name>
<proteinExistence type="predicted"/>
<feature type="compositionally biased region" description="Basic and acidic residues" evidence="1">
    <location>
        <begin position="75"/>
        <end position="93"/>
    </location>
</feature>
<feature type="region of interest" description="Disordered" evidence="1">
    <location>
        <begin position="75"/>
        <end position="104"/>
    </location>
</feature>
<dbReference type="Proteomes" id="UP000179362">
    <property type="component" value="Unassembled WGS sequence"/>
</dbReference>
<accession>A0A1F6U0K5</accession>
<evidence type="ECO:0000313" key="2">
    <source>
        <dbReference type="EMBL" id="OGI50881.1"/>
    </source>
</evidence>
<dbReference type="AlphaFoldDB" id="A0A1F6U0K5"/>
<organism evidence="2 3">
    <name type="scientific">Candidatus Muproteobacteria bacterium RIFCSPHIGHO2_02_FULL_65_16</name>
    <dbReference type="NCBI Taxonomy" id="1817766"/>
    <lineage>
        <taxon>Bacteria</taxon>
        <taxon>Pseudomonadati</taxon>
        <taxon>Pseudomonadota</taxon>
        <taxon>Candidatus Muproteobacteria</taxon>
    </lineage>
</organism>
<sequence>MTAALVCWKCGASVAELPLPLSRLAECPACRAYLHACRMCRFYAPRLAGKCREERAEEVRDKEHANFCDWFKPRPDAHRPPDLEKSRATKTKLDAMFGGGTDTKADTARAKLDELLGGKDKGGK</sequence>
<protein>
    <submittedName>
        <fullName evidence="2">Uncharacterized protein</fullName>
    </submittedName>
</protein>
<evidence type="ECO:0000256" key="1">
    <source>
        <dbReference type="SAM" id="MobiDB-lite"/>
    </source>
</evidence>